<dbReference type="GO" id="GO:0016787">
    <property type="term" value="F:hydrolase activity"/>
    <property type="evidence" value="ECO:0007669"/>
    <property type="project" value="UniProtKB-KW"/>
</dbReference>
<evidence type="ECO:0000256" key="2">
    <source>
        <dbReference type="SAM" id="MobiDB-lite"/>
    </source>
</evidence>
<keyword evidence="3" id="KW-1133">Transmembrane helix</keyword>
<name>A0A6J4J8B9_9CHLR</name>
<accession>A0A6J4J8B9</accession>
<protein>
    <submittedName>
        <fullName evidence="4">Peptidase C60, sortase A and B</fullName>
    </submittedName>
</protein>
<proteinExistence type="predicted"/>
<dbReference type="Gene3D" id="2.40.260.10">
    <property type="entry name" value="Sortase"/>
    <property type="match status" value="1"/>
</dbReference>
<feature type="region of interest" description="Disordered" evidence="2">
    <location>
        <begin position="48"/>
        <end position="147"/>
    </location>
</feature>
<evidence type="ECO:0000313" key="4">
    <source>
        <dbReference type="EMBL" id="CAA9270672.1"/>
    </source>
</evidence>
<keyword evidence="3" id="KW-0812">Transmembrane</keyword>
<dbReference type="Pfam" id="PF04203">
    <property type="entry name" value="Sortase"/>
    <property type="match status" value="1"/>
</dbReference>
<dbReference type="EMBL" id="CADCTR010000895">
    <property type="protein sequence ID" value="CAA9270672.1"/>
    <property type="molecule type" value="Genomic_DNA"/>
</dbReference>
<evidence type="ECO:0000256" key="3">
    <source>
        <dbReference type="SAM" id="Phobius"/>
    </source>
</evidence>
<reference evidence="4" key="1">
    <citation type="submission" date="2020-02" db="EMBL/GenBank/DDBJ databases">
        <authorList>
            <person name="Meier V. D."/>
        </authorList>
    </citation>
    <scope>NUCLEOTIDE SEQUENCE</scope>
    <source>
        <strain evidence="4">AVDCRST_MAG93</strain>
    </source>
</reference>
<dbReference type="AlphaFoldDB" id="A0A6J4J8B9"/>
<keyword evidence="3" id="KW-0472">Membrane</keyword>
<dbReference type="InterPro" id="IPR023365">
    <property type="entry name" value="Sortase_dom-sf"/>
</dbReference>
<dbReference type="CDD" id="cd05830">
    <property type="entry name" value="Sortase_E"/>
    <property type="match status" value="1"/>
</dbReference>
<dbReference type="InterPro" id="IPR005754">
    <property type="entry name" value="Sortase"/>
</dbReference>
<sequence>MAKQADLYSPDEVAKMLGIPAIRVFGMLSSGELEGHQDEWARWRIPARAIRRNRHDSKPPSGPGGSSEDDAEPRIAEEGEAPSSEEITQTIENPSEEEGQQEEENRERRSQSGIGVEKSSEVETADELSFGGNRETPDPEAAPVKTKGERPPILTFVLGLASVILLVAGLALVAFYVLNQESQDVATNSNDPEDFNVPEIESPREEMAEIVAADVPEDKTLWITVPSMARIKDAPVPDTHGEDEDALKNYVGIHLEGTGFPWQEEANVYLAGHRLGYPATSSWLGFWDLDNVKKGDEVLATDANGEEYTYEVFTSFVANPNDFWVTAPVPGKNILTLQTCTLPDYSQRLIVQAELVEEEA</sequence>
<dbReference type="SUPFAM" id="SSF63817">
    <property type="entry name" value="Sortase"/>
    <property type="match status" value="1"/>
</dbReference>
<dbReference type="InterPro" id="IPR042003">
    <property type="entry name" value="Sortase_E"/>
</dbReference>
<gene>
    <name evidence="4" type="ORF">AVDCRST_MAG93-2622</name>
</gene>
<feature type="transmembrane region" description="Helical" evidence="3">
    <location>
        <begin position="153"/>
        <end position="178"/>
    </location>
</feature>
<evidence type="ECO:0000256" key="1">
    <source>
        <dbReference type="ARBA" id="ARBA00022801"/>
    </source>
</evidence>
<keyword evidence="1" id="KW-0378">Hydrolase</keyword>
<organism evidence="4">
    <name type="scientific">uncultured Chloroflexia bacterium</name>
    <dbReference type="NCBI Taxonomy" id="1672391"/>
    <lineage>
        <taxon>Bacteria</taxon>
        <taxon>Bacillati</taxon>
        <taxon>Chloroflexota</taxon>
        <taxon>Chloroflexia</taxon>
        <taxon>environmental samples</taxon>
    </lineage>
</organism>
<dbReference type="NCBIfam" id="TIGR01076">
    <property type="entry name" value="sortase_fam"/>
    <property type="match status" value="1"/>
</dbReference>